<comment type="caution">
    <text evidence="2">The sequence shown here is derived from an EMBL/GenBank/DDBJ whole genome shotgun (WGS) entry which is preliminary data.</text>
</comment>
<keyword evidence="3" id="KW-1185">Reference proteome</keyword>
<accession>A0ABN9MIK6</accession>
<feature type="compositionally biased region" description="Polar residues" evidence="1">
    <location>
        <begin position="197"/>
        <end position="208"/>
    </location>
</feature>
<gene>
    <name evidence="2" type="ORF">RIMI_LOCUS21458041</name>
</gene>
<evidence type="ECO:0000313" key="3">
    <source>
        <dbReference type="Proteomes" id="UP001176940"/>
    </source>
</evidence>
<organism evidence="2 3">
    <name type="scientific">Ranitomeya imitator</name>
    <name type="common">mimic poison frog</name>
    <dbReference type="NCBI Taxonomy" id="111125"/>
    <lineage>
        <taxon>Eukaryota</taxon>
        <taxon>Metazoa</taxon>
        <taxon>Chordata</taxon>
        <taxon>Craniata</taxon>
        <taxon>Vertebrata</taxon>
        <taxon>Euteleostomi</taxon>
        <taxon>Amphibia</taxon>
        <taxon>Batrachia</taxon>
        <taxon>Anura</taxon>
        <taxon>Neobatrachia</taxon>
        <taxon>Hyloidea</taxon>
        <taxon>Dendrobatidae</taxon>
        <taxon>Dendrobatinae</taxon>
        <taxon>Ranitomeya</taxon>
    </lineage>
</organism>
<name>A0ABN9MIK6_9NEOB</name>
<dbReference type="Pfam" id="PF15501">
    <property type="entry name" value="MDM1"/>
    <property type="match status" value="1"/>
</dbReference>
<reference evidence="2" key="1">
    <citation type="submission" date="2023-07" db="EMBL/GenBank/DDBJ databases">
        <authorList>
            <person name="Stuckert A."/>
        </authorList>
    </citation>
    <scope>NUCLEOTIDE SEQUENCE</scope>
</reference>
<dbReference type="InterPro" id="IPR029136">
    <property type="entry name" value="MDM1"/>
</dbReference>
<sequence length="232" mass="26228">MRGRNSALSSPGHRLGSGCVEKLQPLPTLCTIFTTCVGMSGRRIATAPYRLEQCTTTPEFAKSFSRSFAVKRRVLASYLEEVMACFFGTRFTLKCKLMGNCCGPAAAETLWIRSKIRIVCTYPYMQPVYQNMIGISSGDRVMKIKPRCLDGQDFLLMNLVLLENPTFLQKRRVLYYNPQIAKSFHWKENNALTSETPSLAQNGKTQSVVEEKLHTPDAPRWQKKDEISISRA</sequence>
<protein>
    <submittedName>
        <fullName evidence="2">Uncharacterized protein</fullName>
    </submittedName>
</protein>
<dbReference type="Proteomes" id="UP001176940">
    <property type="component" value="Unassembled WGS sequence"/>
</dbReference>
<evidence type="ECO:0000313" key="2">
    <source>
        <dbReference type="EMBL" id="CAJ0966610.1"/>
    </source>
</evidence>
<feature type="region of interest" description="Disordered" evidence="1">
    <location>
        <begin position="197"/>
        <end position="232"/>
    </location>
</feature>
<evidence type="ECO:0000256" key="1">
    <source>
        <dbReference type="SAM" id="MobiDB-lite"/>
    </source>
</evidence>
<dbReference type="EMBL" id="CAUEEQ010075574">
    <property type="protein sequence ID" value="CAJ0966610.1"/>
    <property type="molecule type" value="Genomic_DNA"/>
</dbReference>
<feature type="compositionally biased region" description="Basic and acidic residues" evidence="1">
    <location>
        <begin position="209"/>
        <end position="232"/>
    </location>
</feature>
<proteinExistence type="predicted"/>